<name>A0ABW0LU32_9BACL</name>
<organism evidence="3 4">
    <name type="scientific">Cohnella suwonensis</name>
    <dbReference type="NCBI Taxonomy" id="696072"/>
    <lineage>
        <taxon>Bacteria</taxon>
        <taxon>Bacillati</taxon>
        <taxon>Bacillota</taxon>
        <taxon>Bacilli</taxon>
        <taxon>Bacillales</taxon>
        <taxon>Paenibacillaceae</taxon>
        <taxon>Cohnella</taxon>
    </lineage>
</organism>
<proteinExistence type="predicted"/>
<gene>
    <name evidence="3" type="ORF">ACFPPD_07075</name>
</gene>
<evidence type="ECO:0000313" key="3">
    <source>
        <dbReference type="EMBL" id="MFC5468477.1"/>
    </source>
</evidence>
<accession>A0ABW0LU32</accession>
<comment type="caution">
    <text evidence="3">The sequence shown here is derived from an EMBL/GenBank/DDBJ whole genome shotgun (WGS) entry which is preliminary data.</text>
</comment>
<reference evidence="4" key="1">
    <citation type="journal article" date="2019" name="Int. J. Syst. Evol. Microbiol.">
        <title>The Global Catalogue of Microorganisms (GCM) 10K type strain sequencing project: providing services to taxonomists for standard genome sequencing and annotation.</title>
        <authorList>
            <consortium name="The Broad Institute Genomics Platform"/>
            <consortium name="The Broad Institute Genome Sequencing Center for Infectious Disease"/>
            <person name="Wu L."/>
            <person name="Ma J."/>
        </authorList>
    </citation>
    <scope>NUCLEOTIDE SEQUENCE [LARGE SCALE GENOMIC DNA]</scope>
    <source>
        <strain evidence="4">CCUG 57113</strain>
    </source>
</reference>
<dbReference type="EMBL" id="JBHSMH010000014">
    <property type="protein sequence ID" value="MFC5468477.1"/>
    <property type="molecule type" value="Genomic_DNA"/>
</dbReference>
<keyword evidence="2" id="KW-0732">Signal</keyword>
<evidence type="ECO:0008006" key="5">
    <source>
        <dbReference type="Google" id="ProtNLM"/>
    </source>
</evidence>
<feature type="region of interest" description="Disordered" evidence="1">
    <location>
        <begin position="234"/>
        <end position="266"/>
    </location>
</feature>
<dbReference type="RefSeq" id="WP_209751675.1">
    <property type="nucleotide sequence ID" value="NZ_JBHSMH010000014.1"/>
</dbReference>
<evidence type="ECO:0000256" key="2">
    <source>
        <dbReference type="SAM" id="SignalP"/>
    </source>
</evidence>
<dbReference type="Proteomes" id="UP001596105">
    <property type="component" value="Unassembled WGS sequence"/>
</dbReference>
<evidence type="ECO:0000256" key="1">
    <source>
        <dbReference type="SAM" id="MobiDB-lite"/>
    </source>
</evidence>
<feature type="compositionally biased region" description="Low complexity" evidence="1">
    <location>
        <begin position="257"/>
        <end position="266"/>
    </location>
</feature>
<feature type="compositionally biased region" description="Basic and acidic residues" evidence="1">
    <location>
        <begin position="237"/>
        <end position="256"/>
    </location>
</feature>
<sequence>MKNKAKTLGITAVLALMIPMSAYAATITGNSDPSSASKSEAAQTQNGAAGWVKGGFGRGGQAVGQEVLDLLKLDKAAYEEKAKAGATLAEIAEQQGVTREQLKAALTAAFDKRQAEQKKEYADNLDKLIDGQLPAGMDGRHGGGKFGAAPDLTSAGQLLGLTVDELKTQLESGKSLADLAASKGVETQKLIDAQVTAIKASVQQKVTDGKLTQAQADERLKDVVAIAEKIVNGKGFGEGRRHGGDGKRPDAAKTEATESASTGSDS</sequence>
<protein>
    <recommendedName>
        <fullName evidence="5">LysM domain-containing protein</fullName>
    </recommendedName>
</protein>
<feature type="chain" id="PRO_5047382326" description="LysM domain-containing protein" evidence="2">
    <location>
        <begin position="25"/>
        <end position="266"/>
    </location>
</feature>
<evidence type="ECO:0000313" key="4">
    <source>
        <dbReference type="Proteomes" id="UP001596105"/>
    </source>
</evidence>
<keyword evidence="4" id="KW-1185">Reference proteome</keyword>
<feature type="signal peptide" evidence="2">
    <location>
        <begin position="1"/>
        <end position="24"/>
    </location>
</feature>